<accession>A0A843V6P4</accession>
<dbReference type="EMBL" id="NMUH01001149">
    <property type="protein sequence ID" value="MQL89440.1"/>
    <property type="molecule type" value="Genomic_DNA"/>
</dbReference>
<sequence>MSRLGSFHRHLLGRGDNPEEIWGANDRREVAEAYQRREEVVASVVSNHERSVLSFYRGLSRGVATPPDIHTTGRSMISTVELLEKYSDSLKVE</sequence>
<gene>
    <name evidence="2" type="ORF">Taro_022014</name>
</gene>
<protein>
    <submittedName>
        <fullName evidence="2">Uncharacterized protein</fullName>
    </submittedName>
</protein>
<organism evidence="2 3">
    <name type="scientific">Colocasia esculenta</name>
    <name type="common">Wild taro</name>
    <name type="synonym">Arum esculentum</name>
    <dbReference type="NCBI Taxonomy" id="4460"/>
    <lineage>
        <taxon>Eukaryota</taxon>
        <taxon>Viridiplantae</taxon>
        <taxon>Streptophyta</taxon>
        <taxon>Embryophyta</taxon>
        <taxon>Tracheophyta</taxon>
        <taxon>Spermatophyta</taxon>
        <taxon>Magnoliopsida</taxon>
        <taxon>Liliopsida</taxon>
        <taxon>Araceae</taxon>
        <taxon>Aroideae</taxon>
        <taxon>Colocasieae</taxon>
        <taxon>Colocasia</taxon>
    </lineage>
</organism>
<feature type="compositionally biased region" description="Basic residues" evidence="1">
    <location>
        <begin position="1"/>
        <end position="12"/>
    </location>
</feature>
<proteinExistence type="predicted"/>
<name>A0A843V6P4_COLES</name>
<comment type="caution">
    <text evidence="2">The sequence shown here is derived from an EMBL/GenBank/DDBJ whole genome shotgun (WGS) entry which is preliminary data.</text>
</comment>
<feature type="non-terminal residue" evidence="2">
    <location>
        <position position="1"/>
    </location>
</feature>
<dbReference type="AlphaFoldDB" id="A0A843V6P4"/>
<dbReference type="Proteomes" id="UP000652761">
    <property type="component" value="Unassembled WGS sequence"/>
</dbReference>
<evidence type="ECO:0000256" key="1">
    <source>
        <dbReference type="SAM" id="MobiDB-lite"/>
    </source>
</evidence>
<feature type="region of interest" description="Disordered" evidence="1">
    <location>
        <begin position="1"/>
        <end position="23"/>
    </location>
</feature>
<keyword evidence="3" id="KW-1185">Reference proteome</keyword>
<evidence type="ECO:0000313" key="2">
    <source>
        <dbReference type="EMBL" id="MQL89440.1"/>
    </source>
</evidence>
<reference evidence="2" key="1">
    <citation type="submission" date="2017-07" db="EMBL/GenBank/DDBJ databases">
        <title>Taro Niue Genome Assembly and Annotation.</title>
        <authorList>
            <person name="Atibalentja N."/>
            <person name="Keating K."/>
            <person name="Fields C.J."/>
        </authorList>
    </citation>
    <scope>NUCLEOTIDE SEQUENCE</scope>
    <source>
        <strain evidence="2">Niue_2</strain>
        <tissue evidence="2">Leaf</tissue>
    </source>
</reference>
<evidence type="ECO:0000313" key="3">
    <source>
        <dbReference type="Proteomes" id="UP000652761"/>
    </source>
</evidence>